<dbReference type="PANTHER" id="PTHR10000">
    <property type="entry name" value="PHOSPHOSERINE PHOSPHATASE"/>
    <property type="match status" value="1"/>
</dbReference>
<dbReference type="GO" id="GO:0016853">
    <property type="term" value="F:isomerase activity"/>
    <property type="evidence" value="ECO:0007669"/>
    <property type="project" value="UniProtKB-KW"/>
</dbReference>
<dbReference type="NCBIfam" id="TIGR01484">
    <property type="entry name" value="HAD-SF-IIB"/>
    <property type="match status" value="1"/>
</dbReference>
<evidence type="ECO:0000313" key="2">
    <source>
        <dbReference type="Proteomes" id="UP000190080"/>
    </source>
</evidence>
<proteinExistence type="predicted"/>
<gene>
    <name evidence="1" type="ORF">CLORY_31680</name>
</gene>
<dbReference type="GO" id="GO:0016791">
    <property type="term" value="F:phosphatase activity"/>
    <property type="evidence" value="ECO:0007669"/>
    <property type="project" value="UniProtKB-ARBA"/>
</dbReference>
<dbReference type="InterPro" id="IPR006379">
    <property type="entry name" value="HAD-SF_hydro_IIB"/>
</dbReference>
<dbReference type="OrthoDB" id="9810101at2"/>
<dbReference type="NCBIfam" id="TIGR00099">
    <property type="entry name" value="Cof-subfamily"/>
    <property type="match status" value="1"/>
</dbReference>
<sequence length="263" mass="29914">MSRKMIFFDIDGTIISEDTHMIAEGTIKAIRKARENGHLTFINTGRTFFNVPEEIRSIGFDGYICGCGTYIYYNGKELLAKSISHEKCKEIIEKLRGCKIQALCEGLDGVYFDETRPETSELANIKEGFRKGGHDISRNWDEPNIVFDKFVVWTDEESDYDAFYAYITKDFDYIDRGNNFGEIVPKGYSKATGIKFLQEYLNVDLEDCYAIGDSTNDLPMLEYVPNSILMGNGTKSLFGSVAFVTKNIDDNGIEYALKHYNII</sequence>
<organism evidence="1 2">
    <name type="scientific">Clostridium oryzae</name>
    <dbReference type="NCBI Taxonomy" id="1450648"/>
    <lineage>
        <taxon>Bacteria</taxon>
        <taxon>Bacillati</taxon>
        <taxon>Bacillota</taxon>
        <taxon>Clostridia</taxon>
        <taxon>Eubacteriales</taxon>
        <taxon>Clostridiaceae</taxon>
        <taxon>Clostridium</taxon>
    </lineage>
</organism>
<dbReference type="InterPro" id="IPR000150">
    <property type="entry name" value="Cof"/>
</dbReference>
<reference evidence="1 2" key="1">
    <citation type="submission" date="2017-03" db="EMBL/GenBank/DDBJ databases">
        <title>Genome sequence of Clostridium oryzae DSM 28571.</title>
        <authorList>
            <person name="Poehlein A."/>
            <person name="Daniel R."/>
        </authorList>
    </citation>
    <scope>NUCLEOTIDE SEQUENCE [LARGE SCALE GENOMIC DNA]</scope>
    <source>
        <strain evidence="1 2">DSM 28571</strain>
    </source>
</reference>
<dbReference type="AlphaFoldDB" id="A0A1V4IIP4"/>
<dbReference type="Proteomes" id="UP000190080">
    <property type="component" value="Unassembled WGS sequence"/>
</dbReference>
<dbReference type="GO" id="GO:0005829">
    <property type="term" value="C:cytosol"/>
    <property type="evidence" value="ECO:0007669"/>
    <property type="project" value="TreeGrafter"/>
</dbReference>
<dbReference type="EMBL" id="MZGV01000040">
    <property type="protein sequence ID" value="OPJ59720.1"/>
    <property type="molecule type" value="Genomic_DNA"/>
</dbReference>
<dbReference type="STRING" id="1450648.CLORY_31680"/>
<dbReference type="InterPro" id="IPR036412">
    <property type="entry name" value="HAD-like_sf"/>
</dbReference>
<dbReference type="Pfam" id="PF08282">
    <property type="entry name" value="Hydrolase_3"/>
    <property type="match status" value="1"/>
</dbReference>
<dbReference type="SFLD" id="SFLDG01140">
    <property type="entry name" value="C2.B:_Phosphomannomutase_and_P"/>
    <property type="match status" value="1"/>
</dbReference>
<evidence type="ECO:0000313" key="1">
    <source>
        <dbReference type="EMBL" id="OPJ59720.1"/>
    </source>
</evidence>
<dbReference type="PROSITE" id="PS01229">
    <property type="entry name" value="COF_2"/>
    <property type="match status" value="1"/>
</dbReference>
<accession>A0A1V4IIP4</accession>
<dbReference type="Gene3D" id="3.30.1240.10">
    <property type="match status" value="1"/>
</dbReference>
<dbReference type="SFLD" id="SFLDS00003">
    <property type="entry name" value="Haloacid_Dehalogenase"/>
    <property type="match status" value="1"/>
</dbReference>
<dbReference type="SUPFAM" id="SSF56784">
    <property type="entry name" value="HAD-like"/>
    <property type="match status" value="1"/>
</dbReference>
<comment type="caution">
    <text evidence="1">The sequence shown here is derived from an EMBL/GenBank/DDBJ whole genome shotgun (WGS) entry which is preliminary data.</text>
</comment>
<dbReference type="RefSeq" id="WP_079426230.1">
    <property type="nucleotide sequence ID" value="NZ_MZGV01000040.1"/>
</dbReference>
<name>A0A1V4IIP4_9CLOT</name>
<dbReference type="PANTHER" id="PTHR10000:SF25">
    <property type="entry name" value="PHOSPHATASE YKRA-RELATED"/>
    <property type="match status" value="1"/>
</dbReference>
<dbReference type="Gene3D" id="3.40.50.1000">
    <property type="entry name" value="HAD superfamily/HAD-like"/>
    <property type="match status" value="1"/>
</dbReference>
<keyword evidence="2" id="KW-1185">Reference proteome</keyword>
<dbReference type="InterPro" id="IPR023214">
    <property type="entry name" value="HAD_sf"/>
</dbReference>
<protein>
    <submittedName>
        <fullName evidence="1">Putative bifunctional phosphatase/peptidyl-prolyl cis-trans isomerase</fullName>
    </submittedName>
</protein>
<keyword evidence="1" id="KW-0413">Isomerase</keyword>
<dbReference type="GO" id="GO:0000287">
    <property type="term" value="F:magnesium ion binding"/>
    <property type="evidence" value="ECO:0007669"/>
    <property type="project" value="TreeGrafter"/>
</dbReference>